<accession>A0A3B4C131</accession>
<dbReference type="Ensembl" id="ENSPNAT00000005235.2">
    <property type="protein sequence ID" value="ENSPNAP00000005473.1"/>
    <property type="gene ID" value="ENSPNAG00000011679.2"/>
</dbReference>
<evidence type="ECO:0000256" key="2">
    <source>
        <dbReference type="ARBA" id="ARBA00022723"/>
    </source>
</evidence>
<keyword evidence="3" id="KW-0677">Repeat</keyword>
<dbReference type="Pfam" id="PF00096">
    <property type="entry name" value="zf-C2H2"/>
    <property type="match status" value="4"/>
</dbReference>
<keyword evidence="5" id="KW-0862">Zinc</keyword>
<dbReference type="InterPro" id="IPR050331">
    <property type="entry name" value="Zinc_finger"/>
</dbReference>
<dbReference type="GO" id="GO:0010468">
    <property type="term" value="P:regulation of gene expression"/>
    <property type="evidence" value="ECO:0007669"/>
    <property type="project" value="TreeGrafter"/>
</dbReference>
<feature type="region of interest" description="Disordered" evidence="9">
    <location>
        <begin position="57"/>
        <end position="87"/>
    </location>
</feature>
<dbReference type="GO" id="GO:0008270">
    <property type="term" value="F:zinc ion binding"/>
    <property type="evidence" value="ECO:0007669"/>
    <property type="project" value="UniProtKB-KW"/>
</dbReference>
<keyword evidence="4 7" id="KW-0863">Zinc-finger</keyword>
<dbReference type="Gene3D" id="3.30.160.60">
    <property type="entry name" value="Classic Zinc Finger"/>
    <property type="match status" value="4"/>
</dbReference>
<dbReference type="PANTHER" id="PTHR16515">
    <property type="entry name" value="PR DOMAIN ZINC FINGER PROTEIN"/>
    <property type="match status" value="1"/>
</dbReference>
<dbReference type="InterPro" id="IPR036236">
    <property type="entry name" value="Znf_C2H2_sf"/>
</dbReference>
<feature type="domain" description="C2H2-type" evidence="10">
    <location>
        <begin position="186"/>
        <end position="208"/>
    </location>
</feature>
<keyword evidence="6" id="KW-0539">Nucleus</keyword>
<dbReference type="GO" id="GO:0005634">
    <property type="term" value="C:nucleus"/>
    <property type="evidence" value="ECO:0007669"/>
    <property type="project" value="UniProtKB-SubCell"/>
</dbReference>
<evidence type="ECO:0000256" key="1">
    <source>
        <dbReference type="ARBA" id="ARBA00004123"/>
    </source>
</evidence>
<dbReference type="InterPro" id="IPR013087">
    <property type="entry name" value="Znf_C2H2_type"/>
</dbReference>
<dbReference type="OMA" id="KQECEPQ"/>
<feature type="domain" description="C2H2-type" evidence="10">
    <location>
        <begin position="240"/>
        <end position="267"/>
    </location>
</feature>
<proteinExistence type="predicted"/>
<dbReference type="GeneTree" id="ENSGT01150000286939"/>
<name>A0A3B4C131_PYGNA</name>
<keyword evidence="2" id="KW-0479">Metal-binding</keyword>
<dbReference type="FunFam" id="3.30.160.60:FF:000446">
    <property type="entry name" value="Zinc finger protein"/>
    <property type="match status" value="1"/>
</dbReference>
<dbReference type="SUPFAM" id="SSF57667">
    <property type="entry name" value="beta-beta-alpha zinc fingers"/>
    <property type="match status" value="3"/>
</dbReference>
<dbReference type="RefSeq" id="XP_017568478.1">
    <property type="nucleotide sequence ID" value="XM_017712989.2"/>
</dbReference>
<evidence type="ECO:0000256" key="3">
    <source>
        <dbReference type="ARBA" id="ARBA00022737"/>
    </source>
</evidence>
<dbReference type="PROSITE" id="PS00028">
    <property type="entry name" value="ZINC_FINGER_C2H2_1"/>
    <property type="match status" value="4"/>
</dbReference>
<dbReference type="STRING" id="42514.ENSPNAP00000005473"/>
<organism evidence="11 12">
    <name type="scientific">Pygocentrus nattereri</name>
    <name type="common">Red-bellied piranha</name>
    <dbReference type="NCBI Taxonomy" id="42514"/>
    <lineage>
        <taxon>Eukaryota</taxon>
        <taxon>Metazoa</taxon>
        <taxon>Chordata</taxon>
        <taxon>Craniata</taxon>
        <taxon>Vertebrata</taxon>
        <taxon>Euteleostomi</taxon>
        <taxon>Actinopterygii</taxon>
        <taxon>Neopterygii</taxon>
        <taxon>Teleostei</taxon>
        <taxon>Ostariophysi</taxon>
        <taxon>Characiformes</taxon>
        <taxon>Characoidei</taxon>
        <taxon>Pygocentrus</taxon>
    </lineage>
</organism>
<evidence type="ECO:0000256" key="9">
    <source>
        <dbReference type="SAM" id="MobiDB-lite"/>
    </source>
</evidence>
<dbReference type="Proteomes" id="UP001501920">
    <property type="component" value="Chromosome 21"/>
</dbReference>
<dbReference type="AlphaFoldDB" id="A0A3B4C131"/>
<dbReference type="FunFam" id="3.30.160.60:FF:000161">
    <property type="entry name" value="Zinc finger protein 366"/>
    <property type="match status" value="1"/>
</dbReference>
<dbReference type="GeneID" id="108436471"/>
<evidence type="ECO:0000256" key="4">
    <source>
        <dbReference type="ARBA" id="ARBA00022771"/>
    </source>
</evidence>
<reference evidence="11" key="2">
    <citation type="submission" date="2025-08" db="UniProtKB">
        <authorList>
            <consortium name="Ensembl"/>
        </authorList>
    </citation>
    <scope>IDENTIFICATION</scope>
</reference>
<evidence type="ECO:0000256" key="7">
    <source>
        <dbReference type="PROSITE-ProRule" id="PRU00042"/>
    </source>
</evidence>
<dbReference type="FunFam" id="3.30.160.60:FF:000624">
    <property type="entry name" value="zinc finger protein 697"/>
    <property type="match status" value="1"/>
</dbReference>
<evidence type="ECO:0000256" key="6">
    <source>
        <dbReference type="ARBA" id="ARBA00023242"/>
    </source>
</evidence>
<keyword evidence="8" id="KW-0175">Coiled coil</keyword>
<protein>
    <recommendedName>
        <fullName evidence="10">C2H2-type domain-containing protein</fullName>
    </recommendedName>
</protein>
<evidence type="ECO:0000313" key="11">
    <source>
        <dbReference type="Ensembl" id="ENSPNAP00000005473.1"/>
    </source>
</evidence>
<reference evidence="11 12" key="1">
    <citation type="submission" date="2020-10" db="EMBL/GenBank/DDBJ databases">
        <title>Pygocentrus nattereri (red-bellied piranha) genome, fPygNat1, primary haplotype.</title>
        <authorList>
            <person name="Myers G."/>
            <person name="Meyer A."/>
            <person name="Karagic N."/>
            <person name="Pippel M."/>
            <person name="Winkler S."/>
            <person name="Tracey A."/>
            <person name="Wood J."/>
            <person name="Formenti G."/>
            <person name="Howe K."/>
            <person name="Fedrigo O."/>
            <person name="Jarvis E.D."/>
        </authorList>
    </citation>
    <scope>NUCLEOTIDE SEQUENCE [LARGE SCALE GENOMIC DNA]</scope>
</reference>
<evidence type="ECO:0000313" key="12">
    <source>
        <dbReference type="Proteomes" id="UP001501920"/>
    </source>
</evidence>
<evidence type="ECO:0000259" key="10">
    <source>
        <dbReference type="PROSITE" id="PS50157"/>
    </source>
</evidence>
<reference evidence="11" key="3">
    <citation type="submission" date="2025-09" db="UniProtKB">
        <authorList>
            <consortium name="Ensembl"/>
        </authorList>
    </citation>
    <scope>IDENTIFICATION</scope>
</reference>
<dbReference type="PANTHER" id="PTHR16515:SF49">
    <property type="entry name" value="GASTRULA ZINC FINGER PROTEIN XLCGF49.1-LIKE-RELATED"/>
    <property type="match status" value="1"/>
</dbReference>
<dbReference type="OrthoDB" id="8113227at2759"/>
<dbReference type="SMART" id="SM00355">
    <property type="entry name" value="ZnF_C2H2"/>
    <property type="match status" value="5"/>
</dbReference>
<feature type="domain" description="C2H2-type" evidence="10">
    <location>
        <begin position="296"/>
        <end position="323"/>
    </location>
</feature>
<feature type="coiled-coil region" evidence="8">
    <location>
        <begin position="23"/>
        <end position="50"/>
    </location>
</feature>
<sequence length="327" mass="36998">MNKLEYLNSFLTQRLMTVAGEIFEAFKDSVSEYQGEIARIKEENRCLRKTLAEIDTSRVEQRPGSQTTHADGVKKHSSNPKPLDSEPSVIQVKLELATLKQECEPQPSLINPYTCTSSLAKPAHGPEPTRNISEKPVVFEEEDRDLDIMVKAESDGSQPFSSSDRYLAEVLDEAVTAQAGDEQDALSCSYCDQTFDELSHLASHLQSHMVLFSCEVCGKSFKKKGTLRTHMIVHQKERPFCCKLCGKSYSCAKVLNVHLISHTGERPFGCGYCEKRFKLKSHLKEHERIHTGEKPFSCPVCRKCFSRSNAVKIHIRNHHREQLQLSL</sequence>
<evidence type="ECO:0000256" key="8">
    <source>
        <dbReference type="SAM" id="Coils"/>
    </source>
</evidence>
<comment type="subcellular location">
    <subcellularLocation>
        <location evidence="1">Nucleus</location>
    </subcellularLocation>
</comment>
<evidence type="ECO:0000256" key="5">
    <source>
        <dbReference type="ARBA" id="ARBA00022833"/>
    </source>
</evidence>
<feature type="domain" description="C2H2-type" evidence="10">
    <location>
        <begin position="212"/>
        <end position="239"/>
    </location>
</feature>
<keyword evidence="12" id="KW-1185">Reference proteome</keyword>
<dbReference type="PROSITE" id="PS50157">
    <property type="entry name" value="ZINC_FINGER_C2H2_2"/>
    <property type="match status" value="5"/>
</dbReference>
<dbReference type="FunFam" id="3.30.160.60:FF:000557">
    <property type="entry name" value="zinc finger and SCAN domain-containing protein 29"/>
    <property type="match status" value="1"/>
</dbReference>
<feature type="domain" description="C2H2-type" evidence="10">
    <location>
        <begin position="268"/>
        <end position="295"/>
    </location>
</feature>